<dbReference type="InterPro" id="IPR013919">
    <property type="entry name" value="Pex16"/>
</dbReference>
<evidence type="ECO:0000313" key="4">
    <source>
        <dbReference type="EMBL" id="KAK4744678.1"/>
    </source>
</evidence>
<evidence type="ECO:0000256" key="3">
    <source>
        <dbReference type="SAM" id="MobiDB-lite"/>
    </source>
</evidence>
<dbReference type="GO" id="GO:0005778">
    <property type="term" value="C:peroxisomal membrane"/>
    <property type="evidence" value="ECO:0007669"/>
    <property type="project" value="UniProtKB-SubCell"/>
</dbReference>
<keyword evidence="2" id="KW-0472">Membrane</keyword>
<feature type="region of interest" description="Disordered" evidence="3">
    <location>
        <begin position="132"/>
        <end position="151"/>
    </location>
</feature>
<protein>
    <recommendedName>
        <fullName evidence="2">Peroxisomal membrane protein PEX16</fullName>
    </recommendedName>
</protein>
<keyword evidence="2" id="KW-1133">Transmembrane helix</keyword>
<feature type="compositionally biased region" description="Low complexity" evidence="3">
    <location>
        <begin position="134"/>
        <end position="149"/>
    </location>
</feature>
<comment type="similarity">
    <text evidence="1 2">Belongs to the peroxin-16 family.</text>
</comment>
<keyword evidence="2" id="KW-0812">Transmembrane</keyword>
<dbReference type="Pfam" id="PF08610">
    <property type="entry name" value="Pex16"/>
    <property type="match status" value="1"/>
</dbReference>
<evidence type="ECO:0000256" key="2">
    <source>
        <dbReference type="RuleBase" id="RU365003"/>
    </source>
</evidence>
<dbReference type="AlphaFoldDB" id="A0AAN7GQA0"/>
<feature type="transmembrane region" description="Helical" evidence="2">
    <location>
        <begin position="258"/>
        <end position="277"/>
    </location>
</feature>
<dbReference type="PANTHER" id="PTHR13299">
    <property type="entry name" value="PEROXISOMAL MEMBRANE PROTEIN PEX16"/>
    <property type="match status" value="1"/>
</dbReference>
<keyword evidence="2" id="KW-0576">Peroxisome</keyword>
<comment type="subcellular location">
    <subcellularLocation>
        <location evidence="2">Peroxisome membrane</location>
    </subcellularLocation>
</comment>
<accession>A0AAN7GQA0</accession>
<dbReference type="Proteomes" id="UP001345219">
    <property type="component" value="Chromosome 9"/>
</dbReference>
<organism evidence="4 5">
    <name type="scientific">Trapa incisa</name>
    <dbReference type="NCBI Taxonomy" id="236973"/>
    <lineage>
        <taxon>Eukaryota</taxon>
        <taxon>Viridiplantae</taxon>
        <taxon>Streptophyta</taxon>
        <taxon>Embryophyta</taxon>
        <taxon>Tracheophyta</taxon>
        <taxon>Spermatophyta</taxon>
        <taxon>Magnoliopsida</taxon>
        <taxon>eudicotyledons</taxon>
        <taxon>Gunneridae</taxon>
        <taxon>Pentapetalae</taxon>
        <taxon>rosids</taxon>
        <taxon>malvids</taxon>
        <taxon>Myrtales</taxon>
        <taxon>Lythraceae</taxon>
        <taxon>Trapa</taxon>
    </lineage>
</organism>
<dbReference type="PANTHER" id="PTHR13299:SF0">
    <property type="entry name" value="PEROXISOMAL MEMBRANE PROTEIN PEX16"/>
    <property type="match status" value="1"/>
</dbReference>
<sequence>MEAYKRWIRRNKDYFYSLESLASSLTWILQDEFSALELGIEAVNAILGVVTALNQHIVETTPSAQKGSTEPFSFPYSLCISAVRDLEILIEVASEHYYGETKKWNFVAATEAIKAFLRLALFRSRRYMMGLHGTETSNNDNEPDNSSSTFEDRNLQKYGEEMNDGSCKNLAHNSALTALSMLSEKSRPMGLHRRQHQQSIAKLFLAVIEETKATVSSFLSERGFYGALFVIGEMLFITRPLIYVLLIRKKGMLSWVPWFLSLMMDLVGVGILSQVPFSATGREKLLLLPSTSEMDEMRRRKLLLALYVLRDPFFNSYTRQRLEYTKKLLGHVPVVGMLTSKIIELIVGARTSVPCLKAQLGTGYVPVLVLSRRVTAICHTELSSPGEIGKGREANIMSAPPEEVGLRSLVLVVGCFLVLGAFCAEGSIDGRSFSGKLIGGAYQGGGEAGGGGGSGYGFGGGGGYGVGVGSGGGAGGSVGGYGVGGGSGGGFGGGGMYQGGGYGAGGGNGGGWGGGGTVGSGSGYGKGWGVGGGNNGGAGSGGRRI</sequence>
<comment type="caution">
    <text evidence="4">The sequence shown here is derived from an EMBL/GenBank/DDBJ whole genome shotgun (WGS) entry which is preliminary data.</text>
</comment>
<evidence type="ECO:0000256" key="1">
    <source>
        <dbReference type="ARBA" id="ARBA00009505"/>
    </source>
</evidence>
<dbReference type="EMBL" id="JAXIOK010000022">
    <property type="protein sequence ID" value="KAK4744678.1"/>
    <property type="molecule type" value="Genomic_DNA"/>
</dbReference>
<name>A0AAN7GQA0_9MYRT</name>
<reference evidence="4 5" key="1">
    <citation type="journal article" date="2023" name="Hortic Res">
        <title>Pangenome of water caltrop reveals structural variations and asymmetric subgenome divergence after allopolyploidization.</title>
        <authorList>
            <person name="Zhang X."/>
            <person name="Chen Y."/>
            <person name="Wang L."/>
            <person name="Yuan Y."/>
            <person name="Fang M."/>
            <person name="Shi L."/>
            <person name="Lu R."/>
            <person name="Comes H.P."/>
            <person name="Ma Y."/>
            <person name="Chen Y."/>
            <person name="Huang G."/>
            <person name="Zhou Y."/>
            <person name="Zheng Z."/>
            <person name="Qiu Y."/>
        </authorList>
    </citation>
    <scope>NUCLEOTIDE SEQUENCE [LARGE SCALE GENOMIC DNA]</scope>
    <source>
        <tissue evidence="4">Roots</tissue>
    </source>
</reference>
<feature type="transmembrane region" description="Helical" evidence="2">
    <location>
        <begin position="224"/>
        <end position="246"/>
    </location>
</feature>
<dbReference type="GO" id="GO:0007031">
    <property type="term" value="P:peroxisome organization"/>
    <property type="evidence" value="ECO:0007669"/>
    <property type="project" value="UniProtKB-KW"/>
</dbReference>
<gene>
    <name evidence="4" type="ORF">SAY87_010990</name>
</gene>
<evidence type="ECO:0000313" key="5">
    <source>
        <dbReference type="Proteomes" id="UP001345219"/>
    </source>
</evidence>
<proteinExistence type="inferred from homology"/>
<keyword evidence="5" id="KW-1185">Reference proteome</keyword>
<keyword evidence="2" id="KW-0962">Peroxisome biogenesis</keyword>